<evidence type="ECO:0008006" key="5">
    <source>
        <dbReference type="Google" id="ProtNLM"/>
    </source>
</evidence>
<dbReference type="Proteomes" id="UP000317243">
    <property type="component" value="Unassembled WGS sequence"/>
</dbReference>
<accession>A0A5C5X738</accession>
<keyword evidence="2" id="KW-0472">Membrane</keyword>
<organism evidence="3 4">
    <name type="scientific">Thalassoglobus neptunius</name>
    <dbReference type="NCBI Taxonomy" id="1938619"/>
    <lineage>
        <taxon>Bacteria</taxon>
        <taxon>Pseudomonadati</taxon>
        <taxon>Planctomycetota</taxon>
        <taxon>Planctomycetia</taxon>
        <taxon>Planctomycetales</taxon>
        <taxon>Planctomycetaceae</taxon>
        <taxon>Thalassoglobus</taxon>
    </lineage>
</organism>
<keyword evidence="2" id="KW-1133">Transmembrane helix</keyword>
<sequence length="351" mass="38533">MTDSPENNDRFLAAQQRLQDLLNSVELQSSSDEILLEENSGFTEMCPSCESTEDWGTSSWCPNCGYYPKTGKSVFDDSAVEGLELDLDEDNDENAHKDEIDEDESSHILITGILLGLIASTGIGVYFFAPQLLPEPFRRNASLAVIETEEQPLEVIPDQPEELDLSSDTEAIDGLSEDEIASLDPEGDSALLTQIEDQPPGYHETSEGIVEDKIYQNDYAIIGYSTNAEGELRSVLLAGIHARTKRPAFAGKFSISIRDKNFLTALQESLDNHRTKKPPVPNPYNARWTTPSIFCTIHHNGVTPDGRILEGQMISFRDRTLFPASSDSETETSTLGDSSAGSQTGKTSESS</sequence>
<evidence type="ECO:0000256" key="2">
    <source>
        <dbReference type="SAM" id="Phobius"/>
    </source>
</evidence>
<evidence type="ECO:0000313" key="4">
    <source>
        <dbReference type="Proteomes" id="UP000317243"/>
    </source>
</evidence>
<dbReference type="InterPro" id="IPR012340">
    <property type="entry name" value="NA-bd_OB-fold"/>
</dbReference>
<feature type="region of interest" description="Disordered" evidence="1">
    <location>
        <begin position="323"/>
        <end position="351"/>
    </location>
</feature>
<dbReference type="EMBL" id="SIHI01000001">
    <property type="protein sequence ID" value="TWT58750.1"/>
    <property type="molecule type" value="Genomic_DNA"/>
</dbReference>
<feature type="transmembrane region" description="Helical" evidence="2">
    <location>
        <begin position="108"/>
        <end position="129"/>
    </location>
</feature>
<name>A0A5C5X738_9PLAN</name>
<comment type="caution">
    <text evidence="3">The sequence shown here is derived from an EMBL/GenBank/DDBJ whole genome shotgun (WGS) entry which is preliminary data.</text>
</comment>
<protein>
    <recommendedName>
        <fullName evidence="5">DNA ligase (ATP)</fullName>
    </recommendedName>
</protein>
<dbReference type="AlphaFoldDB" id="A0A5C5X738"/>
<dbReference type="Gene3D" id="2.40.50.140">
    <property type="entry name" value="Nucleic acid-binding proteins"/>
    <property type="match status" value="1"/>
</dbReference>
<keyword evidence="4" id="KW-1185">Reference proteome</keyword>
<reference evidence="3 4" key="1">
    <citation type="submission" date="2019-02" db="EMBL/GenBank/DDBJ databases">
        <title>Deep-cultivation of Planctomycetes and their phenomic and genomic characterization uncovers novel biology.</title>
        <authorList>
            <person name="Wiegand S."/>
            <person name="Jogler M."/>
            <person name="Boedeker C."/>
            <person name="Pinto D."/>
            <person name="Vollmers J."/>
            <person name="Rivas-Marin E."/>
            <person name="Kohn T."/>
            <person name="Peeters S.H."/>
            <person name="Heuer A."/>
            <person name="Rast P."/>
            <person name="Oberbeckmann S."/>
            <person name="Bunk B."/>
            <person name="Jeske O."/>
            <person name="Meyerdierks A."/>
            <person name="Storesund J.E."/>
            <person name="Kallscheuer N."/>
            <person name="Luecker S."/>
            <person name="Lage O.M."/>
            <person name="Pohl T."/>
            <person name="Merkel B.J."/>
            <person name="Hornburger P."/>
            <person name="Mueller R.-W."/>
            <person name="Bruemmer F."/>
            <person name="Labrenz M."/>
            <person name="Spormann A.M."/>
            <person name="Op Den Camp H."/>
            <person name="Overmann J."/>
            <person name="Amann R."/>
            <person name="Jetten M.S.M."/>
            <person name="Mascher T."/>
            <person name="Medema M.H."/>
            <person name="Devos D.P."/>
            <person name="Kaster A.-K."/>
            <person name="Ovreas L."/>
            <person name="Rohde M."/>
            <person name="Galperin M.Y."/>
            <person name="Jogler C."/>
        </authorList>
    </citation>
    <scope>NUCLEOTIDE SEQUENCE [LARGE SCALE GENOMIC DNA]</scope>
    <source>
        <strain evidence="3 4">KOR42</strain>
    </source>
</reference>
<evidence type="ECO:0000313" key="3">
    <source>
        <dbReference type="EMBL" id="TWT58750.1"/>
    </source>
</evidence>
<keyword evidence="2" id="KW-0812">Transmembrane</keyword>
<evidence type="ECO:0000256" key="1">
    <source>
        <dbReference type="SAM" id="MobiDB-lite"/>
    </source>
</evidence>
<proteinExistence type="predicted"/>
<gene>
    <name evidence="3" type="ORF">KOR42_21360</name>
</gene>